<evidence type="ECO:0000256" key="5">
    <source>
        <dbReference type="ARBA" id="ARBA00050358"/>
    </source>
</evidence>
<comment type="catalytic activity">
    <reaction evidence="8">
        <text>a disubstituted aliphatic (S)-hydroxynitrile = a ketone + hydrogen cyanide</text>
        <dbReference type="Rhea" id="RHEA:56592"/>
        <dbReference type="ChEBI" id="CHEBI:17087"/>
        <dbReference type="ChEBI" id="CHEBI:18407"/>
        <dbReference type="ChEBI" id="CHEBI:140597"/>
        <dbReference type="EC" id="4.1.2.47"/>
    </reaction>
</comment>
<evidence type="ECO:0000256" key="2">
    <source>
        <dbReference type="ARBA" id="ARBA00050104"/>
    </source>
</evidence>
<comment type="catalytic activity">
    <reaction evidence="5">
        <text>benzaldehyde + hydrogen cyanide = (S)-mandelonitrile</text>
        <dbReference type="Rhea" id="RHEA:77427"/>
        <dbReference type="ChEBI" id="CHEBI:17169"/>
        <dbReference type="ChEBI" id="CHEBI:18407"/>
        <dbReference type="ChEBI" id="CHEBI:36941"/>
    </reaction>
</comment>
<evidence type="ECO:0000256" key="8">
    <source>
        <dbReference type="ARBA" id="ARBA00051735"/>
    </source>
</evidence>
<keyword evidence="1" id="KW-0378">Hydrolase</keyword>
<dbReference type="GO" id="GO:0080031">
    <property type="term" value="F:methyl salicylate esterase activity"/>
    <property type="evidence" value="ECO:0007669"/>
    <property type="project" value="TreeGrafter"/>
</dbReference>
<dbReference type="FunFam" id="3.40.50.1820:FF:000051">
    <property type="entry name" value="(S)-hydroxynitrile lyase"/>
    <property type="match status" value="1"/>
</dbReference>
<dbReference type="GO" id="GO:0047606">
    <property type="term" value="F:(S)-hydroxynitrile lyase activity"/>
    <property type="evidence" value="ECO:0007669"/>
    <property type="project" value="UniProtKB-EC"/>
</dbReference>
<dbReference type="GO" id="GO:0080030">
    <property type="term" value="F:methyl indole-3-acetate esterase activity"/>
    <property type="evidence" value="ECO:0007669"/>
    <property type="project" value="TreeGrafter"/>
</dbReference>
<evidence type="ECO:0000256" key="6">
    <source>
        <dbReference type="ARBA" id="ARBA00050608"/>
    </source>
</evidence>
<reference evidence="22" key="2">
    <citation type="journal article" date="2018" name="Mol. Plant Microbe Interact.">
        <title>The elicitor protein AsES induces a systemic acquired resistance response accompanied by systemic microbursts and micro-hypersensitive responses in Fragaria ananassa.</title>
        <authorList>
            <person name="Hael Conrad V."/>
            <person name="Perato S.M."/>
            <person name="Arias M.E."/>
            <person name="Martinez Zamora M.G."/>
            <person name="Di Peto P.L.A."/>
            <person name="Martos G.G."/>
            <person name="Castagnaro A.P."/>
            <person name="Diaz-Ricci J.C."/>
            <person name="Chalfoun N.R."/>
        </authorList>
    </citation>
    <scope>NUCLEOTIDE SEQUENCE</scope>
</reference>
<dbReference type="SUPFAM" id="SSF53474">
    <property type="entry name" value="alpha/beta-Hydrolases"/>
    <property type="match status" value="1"/>
</dbReference>
<dbReference type="Gene3D" id="3.40.50.1820">
    <property type="entry name" value="alpha/beta hydrolase"/>
    <property type="match status" value="1"/>
</dbReference>
<evidence type="ECO:0000256" key="3">
    <source>
        <dbReference type="ARBA" id="ARBA00050241"/>
    </source>
</evidence>
<evidence type="ECO:0000256" key="16">
    <source>
        <dbReference type="ARBA" id="ARBA00066572"/>
    </source>
</evidence>
<comment type="catalytic activity">
    <reaction evidence="13">
        <text>cyclohexanecarbaldehyde + hydrogen cyanide = (2S)-2-cyclohexyl-2-hydroxyacetonitrile</text>
        <dbReference type="Rhea" id="RHEA:77423"/>
        <dbReference type="ChEBI" id="CHEBI:18407"/>
        <dbReference type="ChEBI" id="CHEBI:197359"/>
        <dbReference type="ChEBI" id="CHEBI:197360"/>
    </reaction>
</comment>
<evidence type="ECO:0000256" key="20">
    <source>
        <dbReference type="ARBA" id="ARBA00079794"/>
    </source>
</evidence>
<dbReference type="PANTHER" id="PTHR10992:SF1083">
    <property type="entry name" value="METHYLESTERASE 1"/>
    <property type="match status" value="1"/>
</dbReference>
<evidence type="ECO:0000256" key="1">
    <source>
        <dbReference type="ARBA" id="ARBA00022801"/>
    </source>
</evidence>
<dbReference type="InterPro" id="IPR045889">
    <property type="entry name" value="MES/HNL"/>
</dbReference>
<comment type="catalytic activity">
    <reaction evidence="14">
        <text>an aromatic (S)-hydroxynitrile = an aromatic aldehyde + hydrogen cyanide</text>
        <dbReference type="Rhea" id="RHEA:54660"/>
        <dbReference type="ChEBI" id="CHEBI:18407"/>
        <dbReference type="ChEBI" id="CHEBI:33855"/>
        <dbReference type="ChEBI" id="CHEBI:138306"/>
        <dbReference type="EC" id="4.1.2.47"/>
    </reaction>
</comment>
<evidence type="ECO:0000256" key="17">
    <source>
        <dbReference type="ARBA" id="ARBA00069221"/>
    </source>
</evidence>
<comment type="catalytic activity">
    <reaction evidence="10">
        <text>2-methylpropanal + hydrogen cyanide = (2S)-2-hydroxy-3-methylbutanenitrile</text>
        <dbReference type="Rhea" id="RHEA:77403"/>
        <dbReference type="ChEBI" id="CHEBI:18407"/>
        <dbReference type="ChEBI" id="CHEBI:48943"/>
        <dbReference type="ChEBI" id="CHEBI:197354"/>
    </reaction>
</comment>
<evidence type="ECO:0000256" key="15">
    <source>
        <dbReference type="ARBA" id="ARBA00060885"/>
    </source>
</evidence>
<feature type="domain" description="AB hydrolase-1" evidence="21">
    <location>
        <begin position="9"/>
        <end position="246"/>
    </location>
</feature>
<evidence type="ECO:0000256" key="11">
    <source>
        <dbReference type="ARBA" id="ARBA00052511"/>
    </source>
</evidence>
<organism evidence="22">
    <name type="scientific">Fragaria ananassa</name>
    <name type="common">Strawberry</name>
    <name type="synonym">Fragaria chiloensis x Fragaria virginiana</name>
    <dbReference type="NCBI Taxonomy" id="3747"/>
    <lineage>
        <taxon>Eukaryota</taxon>
        <taxon>Viridiplantae</taxon>
        <taxon>Streptophyta</taxon>
        <taxon>Embryophyta</taxon>
        <taxon>Tracheophyta</taxon>
        <taxon>Spermatophyta</taxon>
        <taxon>Magnoliopsida</taxon>
        <taxon>eudicotyledons</taxon>
        <taxon>Gunneridae</taxon>
        <taxon>Pentapetalae</taxon>
        <taxon>rosids</taxon>
        <taxon>fabids</taxon>
        <taxon>Rosales</taxon>
        <taxon>Rosaceae</taxon>
        <taxon>Rosoideae</taxon>
        <taxon>Potentilleae</taxon>
        <taxon>Fragariinae</taxon>
        <taxon>Fragaria</taxon>
    </lineage>
</organism>
<evidence type="ECO:0000256" key="10">
    <source>
        <dbReference type="ARBA" id="ARBA00052033"/>
    </source>
</evidence>
<proteinExistence type="evidence at transcript level"/>
<reference evidence="22" key="1">
    <citation type="submission" date="2017-02" db="EMBL/GenBank/DDBJ databases">
        <authorList>
            <person name="Peterson S.W."/>
        </authorList>
    </citation>
    <scope>NUCLEOTIDE SEQUENCE</scope>
</reference>
<comment type="catalytic activity">
    <reaction evidence="9">
        <text>acrolein + hydrogen cyanide = (2S)-2-hydroxybut-3-enenitrile</text>
        <dbReference type="Rhea" id="RHEA:77411"/>
        <dbReference type="ChEBI" id="CHEBI:15368"/>
        <dbReference type="ChEBI" id="CHEBI:18407"/>
        <dbReference type="ChEBI" id="CHEBI:197356"/>
    </reaction>
</comment>
<comment type="catalytic activity">
    <reaction evidence="2">
        <text>4-methoxybenzaldehyde + hydrogen cyanide = (2S)-2-hydroxy-2-(4-methoxyphenyl)acetonitrile</text>
        <dbReference type="Rhea" id="RHEA:77447"/>
        <dbReference type="ChEBI" id="CHEBI:18407"/>
        <dbReference type="ChEBI" id="CHEBI:28235"/>
        <dbReference type="ChEBI" id="CHEBI:197328"/>
    </reaction>
</comment>
<comment type="catalytic activity">
    <reaction evidence="12">
        <text>2,2-dimethylpropanal + hydrogen cyanide = (2S)-2-hydroxy-3,3-dimethylbutanenitrile</text>
        <dbReference type="Rhea" id="RHEA:77407"/>
        <dbReference type="ChEBI" id="CHEBI:18407"/>
        <dbReference type="ChEBI" id="CHEBI:141557"/>
        <dbReference type="ChEBI" id="CHEBI:197355"/>
    </reaction>
</comment>
<sequence>MSETNSQKHFVLVHGAGHGAWCWYKIKPRLESAGHKVTALDNAGSGIDTKSIEDFHSLEEYSEPLLQLIGSLAPQEKVILVSHSLGGMNLSVAMEKFPEKISAAVFLTAFLPDTTHHPSYVVDQLLQTIPSDGWLDSQFEQFGEEPLTSFYFGPKFLSTNLYQLSPIEDFELAKTLVRKSSFFREQVCKMKNFSDEGYGSVKKAFVVCEKDLIITKEFQHWMIQNSAIKDVVEIKGADHMAMFSKPEELSYSLLEIAQKYT</sequence>
<dbReference type="InterPro" id="IPR000073">
    <property type="entry name" value="AB_hydrolase_1"/>
</dbReference>
<accession>A0A224MLP6</accession>
<dbReference type="EMBL" id="BK009995">
    <property type="protein sequence ID" value="DAA80495.1"/>
    <property type="molecule type" value="mRNA"/>
</dbReference>
<evidence type="ECO:0000313" key="22">
    <source>
        <dbReference type="EMBL" id="DAA80495.1"/>
    </source>
</evidence>
<comment type="similarity">
    <text evidence="15">Belongs to the AB hydrolase superfamily. Hydroxynitrile lyase family.</text>
</comment>
<dbReference type="Pfam" id="PF00561">
    <property type="entry name" value="Abhydrolase_1"/>
    <property type="match status" value="1"/>
</dbReference>
<dbReference type="GO" id="GO:0009694">
    <property type="term" value="P:jasmonic acid metabolic process"/>
    <property type="evidence" value="ECO:0007669"/>
    <property type="project" value="TreeGrafter"/>
</dbReference>
<dbReference type="EC" id="4.1.2.47" evidence="16"/>
<comment type="catalytic activity">
    <reaction evidence="7">
        <text>butan-2-one + hydrogen cyanide = 2-hydroxy-2-methylbutanenitrile</text>
        <dbReference type="Rhea" id="RHEA:77467"/>
        <dbReference type="ChEBI" id="CHEBI:18407"/>
        <dbReference type="ChEBI" id="CHEBI:28398"/>
        <dbReference type="ChEBI" id="CHEBI:60954"/>
    </reaction>
    <physiologicalReaction direction="right-to-left" evidence="7">
        <dbReference type="Rhea" id="RHEA:77469"/>
    </physiologicalReaction>
</comment>
<dbReference type="GO" id="GO:0009696">
    <property type="term" value="P:salicylic acid metabolic process"/>
    <property type="evidence" value="ECO:0007669"/>
    <property type="project" value="TreeGrafter"/>
</dbReference>
<evidence type="ECO:0000256" key="13">
    <source>
        <dbReference type="ARBA" id="ARBA00052609"/>
    </source>
</evidence>
<evidence type="ECO:0000256" key="14">
    <source>
        <dbReference type="ARBA" id="ARBA00052826"/>
    </source>
</evidence>
<evidence type="ECO:0000256" key="18">
    <source>
        <dbReference type="ARBA" id="ARBA00076040"/>
    </source>
</evidence>
<dbReference type="AlphaFoldDB" id="A0A224MLP6"/>
<dbReference type="GO" id="GO:0080032">
    <property type="term" value="F:methyl jasmonate esterase activity"/>
    <property type="evidence" value="ECO:0007669"/>
    <property type="project" value="TreeGrafter"/>
</dbReference>
<evidence type="ECO:0000256" key="19">
    <source>
        <dbReference type="ARBA" id="ARBA00078291"/>
    </source>
</evidence>
<dbReference type="PANTHER" id="PTHR10992">
    <property type="entry name" value="METHYLESTERASE FAMILY MEMBER"/>
    <property type="match status" value="1"/>
</dbReference>
<name>A0A224MLP6_FRAAN</name>
<evidence type="ECO:0000256" key="4">
    <source>
        <dbReference type="ARBA" id="ARBA00050262"/>
    </source>
</evidence>
<comment type="catalytic activity">
    <reaction evidence="4">
        <text>2-hydroxy-2-methylpropanenitrile = acetone + hydrogen cyanide</text>
        <dbReference type="Rhea" id="RHEA:11932"/>
        <dbReference type="ChEBI" id="CHEBI:15347"/>
        <dbReference type="ChEBI" id="CHEBI:15348"/>
        <dbReference type="ChEBI" id="CHEBI:18407"/>
    </reaction>
    <physiologicalReaction direction="left-to-right" evidence="4">
        <dbReference type="Rhea" id="RHEA:11933"/>
    </physiologicalReaction>
</comment>
<comment type="catalytic activity">
    <reaction evidence="3">
        <text>a monosubstituted aliphatic (S)-hydroxynitrile = an aldehyde + hydrogen cyanide</text>
        <dbReference type="Rhea" id="RHEA:56588"/>
        <dbReference type="ChEBI" id="CHEBI:17478"/>
        <dbReference type="ChEBI" id="CHEBI:18407"/>
        <dbReference type="ChEBI" id="CHEBI:140596"/>
        <dbReference type="EC" id="4.1.2.47"/>
    </reaction>
</comment>
<evidence type="ECO:0000256" key="9">
    <source>
        <dbReference type="ARBA" id="ARBA00051977"/>
    </source>
</evidence>
<evidence type="ECO:0000256" key="12">
    <source>
        <dbReference type="ARBA" id="ARBA00052600"/>
    </source>
</evidence>
<evidence type="ECO:0000259" key="21">
    <source>
        <dbReference type="Pfam" id="PF00561"/>
    </source>
</evidence>
<evidence type="ECO:0000256" key="7">
    <source>
        <dbReference type="ARBA" id="ARBA00051647"/>
    </source>
</evidence>
<comment type="catalytic activity">
    <reaction evidence="11">
        <text>3-formylthiophene + hydrogen cyanide = (2S)-2-hydroxy-2-(thiophen-3-yl)acetonitrile</text>
        <dbReference type="Rhea" id="RHEA:77459"/>
        <dbReference type="ChEBI" id="CHEBI:18407"/>
        <dbReference type="ChEBI" id="CHEBI:87611"/>
        <dbReference type="ChEBI" id="CHEBI:197333"/>
    </reaction>
</comment>
<comment type="catalytic activity">
    <reaction evidence="6">
        <text>formylthiophene + hydrogen cyanide = (2R)-2-hydroxy-2-(thiophen-2-yl)acetonitrile</text>
        <dbReference type="Rhea" id="RHEA:77455"/>
        <dbReference type="ChEBI" id="CHEBI:18407"/>
        <dbReference type="ChEBI" id="CHEBI:87301"/>
        <dbReference type="ChEBI" id="CHEBI:197332"/>
    </reaction>
</comment>
<dbReference type="InterPro" id="IPR029058">
    <property type="entry name" value="AB_hydrolase_fold"/>
</dbReference>
<gene>
    <name evidence="22" type="primary">SAMES</name>
</gene>
<protein>
    <recommendedName>
        <fullName evidence="17">(S)-hydroxynitrile lyase</fullName>
        <ecNumber evidence="16">4.1.2.47</ecNumber>
    </recommendedName>
    <alternativeName>
        <fullName evidence="18">2-hydroxy-2-methylpropanenitrile lyase</fullName>
    </alternativeName>
    <alternativeName>
        <fullName evidence="19">Acetone cyanohydrin lyase</fullName>
    </alternativeName>
    <alternativeName>
        <fullName evidence="20">Hydroxynitrile lyase</fullName>
    </alternativeName>
</protein>